<dbReference type="InterPro" id="IPR016211">
    <property type="entry name" value="Glu/Phe/Leu/Val/Trp_DH_bac/arc"/>
</dbReference>
<comment type="caution">
    <text evidence="6">The sequence shown here is derived from an EMBL/GenBank/DDBJ whole genome shotgun (WGS) entry which is preliminary data.</text>
</comment>
<dbReference type="Pfam" id="PF02812">
    <property type="entry name" value="ELFV_dehydrog_N"/>
    <property type="match status" value="1"/>
</dbReference>
<dbReference type="InterPro" id="IPR006096">
    <property type="entry name" value="Glu/Leu/Phe/Val/Trp_DH_C"/>
</dbReference>
<name>A0ABM9TZU3_9HYPH</name>
<dbReference type="Pfam" id="PF00208">
    <property type="entry name" value="ELFV_dehydrog"/>
    <property type="match status" value="1"/>
</dbReference>
<dbReference type="PANTHER" id="PTHR42722:SF1">
    <property type="entry name" value="VALINE DEHYDROGENASE"/>
    <property type="match status" value="1"/>
</dbReference>
<gene>
    <name evidence="6" type="ORF">Ga0061061_101376</name>
</gene>
<keyword evidence="3" id="KW-0520">NAD</keyword>
<feature type="domain" description="Glutamate/phenylalanine/leucine/valine/L-tryptophan dehydrogenase C-terminal" evidence="5">
    <location>
        <begin position="143"/>
        <end position="351"/>
    </location>
</feature>
<comment type="similarity">
    <text evidence="1 4">Belongs to the Glu/Leu/Phe/Val dehydrogenases family.</text>
</comment>
<evidence type="ECO:0000256" key="4">
    <source>
        <dbReference type="RuleBase" id="RU004417"/>
    </source>
</evidence>
<dbReference type="SUPFAM" id="SSF53223">
    <property type="entry name" value="Aminoacid dehydrogenase-like, N-terminal domain"/>
    <property type="match status" value="1"/>
</dbReference>
<dbReference type="PRINTS" id="PR00082">
    <property type="entry name" value="GLFDHDRGNASE"/>
</dbReference>
<evidence type="ECO:0000313" key="7">
    <source>
        <dbReference type="Proteomes" id="UP000182178"/>
    </source>
</evidence>
<evidence type="ECO:0000313" key="6">
    <source>
        <dbReference type="EMBL" id="CUA84400.1"/>
    </source>
</evidence>
<dbReference type="InterPro" id="IPR006095">
    <property type="entry name" value="Glu/Leu/Phe/Val/Trp_DH"/>
</dbReference>
<keyword evidence="7" id="KW-1185">Reference proteome</keyword>
<dbReference type="InterPro" id="IPR036291">
    <property type="entry name" value="NAD(P)-bd_dom_sf"/>
</dbReference>
<proteinExistence type="inferred from homology"/>
<dbReference type="SUPFAM" id="SSF51735">
    <property type="entry name" value="NAD(P)-binding Rossmann-fold domains"/>
    <property type="match status" value="1"/>
</dbReference>
<dbReference type="PANTHER" id="PTHR42722">
    <property type="entry name" value="LEUCINE DEHYDROGENASE"/>
    <property type="match status" value="1"/>
</dbReference>
<reference evidence="6 7" key="1">
    <citation type="submission" date="2015-08" db="EMBL/GenBank/DDBJ databases">
        <authorList>
            <person name="Varghese N."/>
        </authorList>
    </citation>
    <scope>NUCLEOTIDE SEQUENCE [LARGE SCALE GENOMIC DNA]</scope>
    <source>
        <strain evidence="6 7">DSM 18167</strain>
    </source>
</reference>
<dbReference type="Gene3D" id="3.40.50.10860">
    <property type="entry name" value="Leucine Dehydrogenase, chain A, domain 1"/>
    <property type="match status" value="1"/>
</dbReference>
<dbReference type="InterPro" id="IPR006097">
    <property type="entry name" value="Glu/Leu/Phe/Val/Trp_DH_dimer"/>
</dbReference>
<dbReference type="Proteomes" id="UP000182178">
    <property type="component" value="Unassembled WGS sequence"/>
</dbReference>
<protein>
    <submittedName>
        <fullName evidence="6">Glutamate dehydrogenase/leucine dehydrogenase</fullName>
    </submittedName>
</protein>
<dbReference type="SMART" id="SM00839">
    <property type="entry name" value="ELFV_dehydrog"/>
    <property type="match status" value="1"/>
</dbReference>
<dbReference type="Gene3D" id="3.40.50.720">
    <property type="entry name" value="NAD(P)-binding Rossmann-like Domain"/>
    <property type="match status" value="1"/>
</dbReference>
<dbReference type="PROSITE" id="PS00074">
    <property type="entry name" value="GLFV_DEHYDROGENASE"/>
    <property type="match status" value="1"/>
</dbReference>
<keyword evidence="2 4" id="KW-0560">Oxidoreductase</keyword>
<dbReference type="EMBL" id="CYHC01000001">
    <property type="protein sequence ID" value="CUA84400.1"/>
    <property type="molecule type" value="Genomic_DNA"/>
</dbReference>
<dbReference type="PIRSF" id="PIRSF000188">
    <property type="entry name" value="Phe_leu_dh"/>
    <property type="match status" value="1"/>
</dbReference>
<evidence type="ECO:0000256" key="3">
    <source>
        <dbReference type="ARBA" id="ARBA00023027"/>
    </source>
</evidence>
<organism evidence="6 7">
    <name type="scientific">Chelatococcus sambhunathii</name>
    <dbReference type="NCBI Taxonomy" id="363953"/>
    <lineage>
        <taxon>Bacteria</taxon>
        <taxon>Pseudomonadati</taxon>
        <taxon>Pseudomonadota</taxon>
        <taxon>Alphaproteobacteria</taxon>
        <taxon>Hyphomicrobiales</taxon>
        <taxon>Chelatococcaceae</taxon>
        <taxon>Chelatococcus</taxon>
    </lineage>
</organism>
<evidence type="ECO:0000259" key="5">
    <source>
        <dbReference type="SMART" id="SM00839"/>
    </source>
</evidence>
<dbReference type="InterPro" id="IPR046346">
    <property type="entry name" value="Aminoacid_DH-like_N_sf"/>
</dbReference>
<evidence type="ECO:0000256" key="2">
    <source>
        <dbReference type="ARBA" id="ARBA00023002"/>
    </source>
</evidence>
<sequence length="354" mass="36723">MLMTSTAFRDHEEVAFFRDPHSGLKAIIAVHSTALGPACGGVRFHAYGNEQEAIDDVLRLSAAMSLKSALAGLPLGGGKSVIIGDPGKDKTPALLADFGRAVECLGGRYIAAEDVGMSPSDIAIVGGETRHVAGLDQGPAASGDPSPVTARGVWRGIEVAVRHRLGRNTLEGITVGVLGLGHVGGALAGLLSDAGARLVVADIAEERCRTVADRCGARIVDVDVLVGERLDVFAPCALGGILNAETVGQLEAPVVAGAANNQLADETIADALHARGILYAPDFAINAGGIVNVAAEIAGNYDRAAVMRRVDRIGDTLDEIFLRAAREGRSPHFVAVDLAQERLDAARAARQQTR</sequence>
<evidence type="ECO:0000256" key="1">
    <source>
        <dbReference type="ARBA" id="ARBA00006382"/>
    </source>
</evidence>
<dbReference type="CDD" id="cd01075">
    <property type="entry name" value="NAD_bind_Leu_Phe_Val_DH"/>
    <property type="match status" value="1"/>
</dbReference>
<accession>A0ABM9TZU3</accession>
<dbReference type="InterPro" id="IPR033524">
    <property type="entry name" value="Glu/Leu/Phe/Val_DH_AS"/>
</dbReference>